<dbReference type="InterPro" id="IPR052065">
    <property type="entry name" value="Compl_asym_regulator"/>
</dbReference>
<dbReference type="Proteomes" id="UP001642483">
    <property type="component" value="Unassembled WGS sequence"/>
</dbReference>
<reference evidence="5 6" key="1">
    <citation type="submission" date="2024-02" db="EMBL/GenBank/DDBJ databases">
        <authorList>
            <person name="Daric V."/>
            <person name="Darras S."/>
        </authorList>
    </citation>
    <scope>NUCLEOTIDE SEQUENCE [LARGE SCALE GENOMIC DNA]</scope>
</reference>
<keyword evidence="1" id="KW-0677">Repeat</keyword>
<dbReference type="SMART" id="SM00209">
    <property type="entry name" value="TSP1"/>
    <property type="match status" value="4"/>
</dbReference>
<evidence type="ECO:0008006" key="7">
    <source>
        <dbReference type="Google" id="ProtNLM"/>
    </source>
</evidence>
<accession>A0ABP0GY68</accession>
<dbReference type="EMBL" id="CAWYQH010000152">
    <property type="protein sequence ID" value="CAK8695896.1"/>
    <property type="molecule type" value="Genomic_DNA"/>
</dbReference>
<keyword evidence="2" id="KW-1015">Disulfide bond</keyword>
<sequence>MKMDRETILVLVIFVLSIGRTAKSCHASVDLEEEGELEGLRRRRNVESEGEVRQTKFLRDYFTACMEAMIPSGESPQFAWRTNVDFTVLDSQWFANTAQVYCSAAGGGSTQECWQESIKSFLITDDDNVLNSAQTCIAQYAEDVNSQPPRNRYENSRSKRSSAPSPIMQQDNVVVEYSECLSTAVTFETGRNRLNFQRLSAFVRSHTQDPCDSVPVTQNTQKPSWPFRFVALSKPGSELRSPLDRCGVEFFPPDPYWSTWGAWSECPKKCGMHQQMRKRTCRDGQNPSRLSNACDGESWEARDCPSKAEYCTTPQPQRDCSQTVVYTPWTDWSSCWNNCTQTRWRQQDCESRYGHKSGEQWQARSCRGGRCPSPNEQHSYGWGKWVSGPCSKTCGWGKRQQVRVCLFNGRSPVPNSLCPGGENFNRQLIACINDRCRVVYGWGPWSAFTRCRPRSGHCGHGVKRRTRKCLQFTNSSREVPSTKCHGSNVITISCTVPCHPQ</sequence>
<dbReference type="SUPFAM" id="SSF82895">
    <property type="entry name" value="TSP-1 type 1 repeat"/>
    <property type="match status" value="3"/>
</dbReference>
<evidence type="ECO:0000313" key="6">
    <source>
        <dbReference type="Proteomes" id="UP001642483"/>
    </source>
</evidence>
<evidence type="ECO:0000256" key="4">
    <source>
        <dbReference type="SAM" id="SignalP"/>
    </source>
</evidence>
<feature type="region of interest" description="Disordered" evidence="3">
    <location>
        <begin position="146"/>
        <end position="166"/>
    </location>
</feature>
<keyword evidence="6" id="KW-1185">Reference proteome</keyword>
<dbReference type="Pfam" id="PF00090">
    <property type="entry name" value="TSP_1"/>
    <property type="match status" value="2"/>
</dbReference>
<gene>
    <name evidence="5" type="ORF">CVLEPA_LOCUS29104</name>
</gene>
<dbReference type="InterPro" id="IPR036383">
    <property type="entry name" value="TSP1_rpt_sf"/>
</dbReference>
<dbReference type="PANTHER" id="PTHR22906:SF21">
    <property type="entry name" value="SEMA DOMAIN-CONTAINING PROTEIN"/>
    <property type="match status" value="1"/>
</dbReference>
<dbReference type="PROSITE" id="PS50092">
    <property type="entry name" value="TSP1"/>
    <property type="match status" value="3"/>
</dbReference>
<comment type="caution">
    <text evidence="5">The sequence shown here is derived from an EMBL/GenBank/DDBJ whole genome shotgun (WGS) entry which is preliminary data.</text>
</comment>
<keyword evidence="4" id="KW-0732">Signal</keyword>
<feature type="chain" id="PRO_5045242151" description="Hemicentin-1" evidence="4">
    <location>
        <begin position="28"/>
        <end position="501"/>
    </location>
</feature>
<evidence type="ECO:0000256" key="2">
    <source>
        <dbReference type="ARBA" id="ARBA00023157"/>
    </source>
</evidence>
<evidence type="ECO:0000256" key="3">
    <source>
        <dbReference type="SAM" id="MobiDB-lite"/>
    </source>
</evidence>
<dbReference type="InterPro" id="IPR000884">
    <property type="entry name" value="TSP1_rpt"/>
</dbReference>
<protein>
    <recommendedName>
        <fullName evidence="7">Hemicentin-1</fullName>
    </recommendedName>
</protein>
<dbReference type="Gene3D" id="2.20.100.10">
    <property type="entry name" value="Thrombospondin type-1 (TSP1) repeat"/>
    <property type="match status" value="2"/>
</dbReference>
<dbReference type="PANTHER" id="PTHR22906">
    <property type="entry name" value="PROPERDIN"/>
    <property type="match status" value="1"/>
</dbReference>
<feature type="signal peptide" evidence="4">
    <location>
        <begin position="1"/>
        <end position="27"/>
    </location>
</feature>
<name>A0ABP0GY68_CLALP</name>
<evidence type="ECO:0000313" key="5">
    <source>
        <dbReference type="EMBL" id="CAK8695896.1"/>
    </source>
</evidence>
<organism evidence="5 6">
    <name type="scientific">Clavelina lepadiformis</name>
    <name type="common">Light-bulb sea squirt</name>
    <name type="synonym">Ascidia lepadiformis</name>
    <dbReference type="NCBI Taxonomy" id="159417"/>
    <lineage>
        <taxon>Eukaryota</taxon>
        <taxon>Metazoa</taxon>
        <taxon>Chordata</taxon>
        <taxon>Tunicata</taxon>
        <taxon>Ascidiacea</taxon>
        <taxon>Aplousobranchia</taxon>
        <taxon>Clavelinidae</taxon>
        <taxon>Clavelina</taxon>
    </lineage>
</organism>
<evidence type="ECO:0000256" key="1">
    <source>
        <dbReference type="ARBA" id="ARBA00022737"/>
    </source>
</evidence>
<proteinExistence type="predicted"/>